<dbReference type="Gene3D" id="3.40.605.10">
    <property type="entry name" value="Aldehyde Dehydrogenase, Chain A, domain 1"/>
    <property type="match status" value="1"/>
</dbReference>
<evidence type="ECO:0000313" key="9">
    <source>
        <dbReference type="EMBL" id="SFN54064.1"/>
    </source>
</evidence>
<evidence type="ECO:0000256" key="5">
    <source>
        <dbReference type="ARBA" id="ARBA00023002"/>
    </source>
</evidence>
<protein>
    <recommendedName>
        <fullName evidence="7">Gamma-glutamyl phosphate reductase</fullName>
        <shortName evidence="7">GPR</shortName>
        <ecNumber evidence="7">1.2.1.41</ecNumber>
    </recommendedName>
    <alternativeName>
        <fullName evidence="7">Glutamate-5-semialdehyde dehydrogenase</fullName>
    </alternativeName>
    <alternativeName>
        <fullName evidence="7">Glutamyl-gamma-semialdehyde dehydrogenase</fullName>
        <shortName evidence="7">GSA dehydrogenase</shortName>
    </alternativeName>
</protein>
<dbReference type="RefSeq" id="WP_090709705.1">
    <property type="nucleotide sequence ID" value="NZ_FOVM01000002.1"/>
</dbReference>
<evidence type="ECO:0000256" key="2">
    <source>
        <dbReference type="ARBA" id="ARBA00022605"/>
    </source>
</evidence>
<dbReference type="AlphaFoldDB" id="A0A1I4ZV04"/>
<dbReference type="NCBIfam" id="TIGR00407">
    <property type="entry name" value="proA"/>
    <property type="match status" value="1"/>
</dbReference>
<dbReference type="EC" id="1.2.1.41" evidence="7"/>
<dbReference type="InterPro" id="IPR015590">
    <property type="entry name" value="Aldehyde_DH_dom"/>
</dbReference>
<dbReference type="FunFam" id="3.40.309.10:FF:000006">
    <property type="entry name" value="Gamma-glutamyl phosphate reductase"/>
    <property type="match status" value="1"/>
</dbReference>
<dbReference type="NCBIfam" id="NF001221">
    <property type="entry name" value="PRK00197.1"/>
    <property type="match status" value="1"/>
</dbReference>
<evidence type="ECO:0000256" key="4">
    <source>
        <dbReference type="ARBA" id="ARBA00022857"/>
    </source>
</evidence>
<dbReference type="GO" id="GO:0050661">
    <property type="term" value="F:NADP binding"/>
    <property type="evidence" value="ECO:0007669"/>
    <property type="project" value="InterPro"/>
</dbReference>
<dbReference type="InterPro" id="IPR016163">
    <property type="entry name" value="Ald_DH_C"/>
</dbReference>
<reference evidence="10" key="1">
    <citation type="submission" date="2016-10" db="EMBL/GenBank/DDBJ databases">
        <authorList>
            <person name="Varghese N."/>
            <person name="Submissions S."/>
        </authorList>
    </citation>
    <scope>NUCLEOTIDE SEQUENCE [LARGE SCALE GENOMIC DNA]</scope>
    <source>
        <strain evidence="10">CGMCC 1.11101</strain>
    </source>
</reference>
<comment type="similarity">
    <text evidence="7">Belongs to the gamma-glutamyl phosphate reductase family.</text>
</comment>
<dbReference type="GO" id="GO:0055129">
    <property type="term" value="P:L-proline biosynthetic process"/>
    <property type="evidence" value="ECO:0007669"/>
    <property type="project" value="UniProtKB-UniRule"/>
</dbReference>
<keyword evidence="3 7" id="KW-0641">Proline biosynthesis</keyword>
<dbReference type="PROSITE" id="PS01223">
    <property type="entry name" value="PROA"/>
    <property type="match status" value="1"/>
</dbReference>
<dbReference type="InterPro" id="IPR012134">
    <property type="entry name" value="Glu-5-SA_DH"/>
</dbReference>
<evidence type="ECO:0000313" key="10">
    <source>
        <dbReference type="Proteomes" id="UP000198867"/>
    </source>
</evidence>
<comment type="pathway">
    <text evidence="1 7">Amino-acid biosynthesis; L-proline biosynthesis; L-glutamate 5-semialdehyde from L-glutamate: step 2/2.</text>
</comment>
<keyword evidence="2 7" id="KW-0028">Amino-acid biosynthesis</keyword>
<dbReference type="Proteomes" id="UP000198867">
    <property type="component" value="Unassembled WGS sequence"/>
</dbReference>
<dbReference type="OrthoDB" id="9809970at2"/>
<name>A0A1I4ZV04_9MICO</name>
<evidence type="ECO:0000259" key="8">
    <source>
        <dbReference type="Pfam" id="PF00171"/>
    </source>
</evidence>
<comment type="function">
    <text evidence="7">Catalyzes the NADPH-dependent reduction of L-glutamate 5-phosphate into L-glutamate 5-semialdehyde and phosphate. The product spontaneously undergoes cyclization to form 1-pyrroline-5-carboxylate.</text>
</comment>
<keyword evidence="10" id="KW-1185">Reference proteome</keyword>
<sequence length="429" mass="45357">MTNSAPVNAQRANPADGVHDRLKRARVASRALATANGDVKNRALEALAVQVVDATARILAANATDLENGERAGLAAGLLDRLRLDESRVSALASAVREIAALTDPVGQTLRGSRLPNGVKIDQVRVPFGVVGAIYEARPNVTIDIAALALKSGNAVVLRGGTAAENTNRELVRVIRDALTSAGLPEDAVQTVDDFGREGATQLMQARGLVDVLVPRGSASLIQAVVTESRVPVIETGAGVVHIYLDESARLDWATEIVHNAKVQRPSVCNAVETVLVHRDAAERLLPSVLDRLAASGVTIHADEAVAALFPGTVPAVDEDWATEHMSLDISVRVVDDLDEALDHIRRYSTGHTESILTEDVAAAERFLAEVDSAVVMVNASTRFTDGGEFGFGAEVGISTQKLHARGPMGVTELTSTKWTVRGTGQVRA</sequence>
<dbReference type="GO" id="GO:0004350">
    <property type="term" value="F:glutamate-5-semialdehyde dehydrogenase activity"/>
    <property type="evidence" value="ECO:0007669"/>
    <property type="project" value="UniProtKB-UniRule"/>
</dbReference>
<keyword evidence="5 7" id="KW-0560">Oxidoreductase</keyword>
<dbReference type="Pfam" id="PF00171">
    <property type="entry name" value="Aldedh"/>
    <property type="match status" value="1"/>
</dbReference>
<dbReference type="InterPro" id="IPR016162">
    <property type="entry name" value="Ald_DH_N"/>
</dbReference>
<dbReference type="HAMAP" id="MF_00412">
    <property type="entry name" value="ProA"/>
    <property type="match status" value="1"/>
</dbReference>
<dbReference type="STRING" id="995034.SAMN05216219_1098"/>
<dbReference type="EMBL" id="FOVM01000002">
    <property type="protein sequence ID" value="SFN54064.1"/>
    <property type="molecule type" value="Genomic_DNA"/>
</dbReference>
<dbReference type="PANTHER" id="PTHR11063">
    <property type="entry name" value="GLUTAMATE SEMIALDEHYDE DEHYDROGENASE"/>
    <property type="match status" value="1"/>
</dbReference>
<comment type="catalytic activity">
    <reaction evidence="6 7">
        <text>L-glutamate 5-semialdehyde + phosphate + NADP(+) = L-glutamyl 5-phosphate + NADPH + H(+)</text>
        <dbReference type="Rhea" id="RHEA:19541"/>
        <dbReference type="ChEBI" id="CHEBI:15378"/>
        <dbReference type="ChEBI" id="CHEBI:43474"/>
        <dbReference type="ChEBI" id="CHEBI:57783"/>
        <dbReference type="ChEBI" id="CHEBI:58066"/>
        <dbReference type="ChEBI" id="CHEBI:58274"/>
        <dbReference type="ChEBI" id="CHEBI:58349"/>
        <dbReference type="EC" id="1.2.1.41"/>
    </reaction>
</comment>
<dbReference type="PIRSF" id="PIRSF000151">
    <property type="entry name" value="GPR"/>
    <property type="match status" value="1"/>
</dbReference>
<comment type="subcellular location">
    <subcellularLocation>
        <location evidence="7">Cytoplasm</location>
    </subcellularLocation>
</comment>
<evidence type="ECO:0000256" key="6">
    <source>
        <dbReference type="ARBA" id="ARBA00049024"/>
    </source>
</evidence>
<dbReference type="UniPathway" id="UPA00098">
    <property type="reaction ID" value="UER00360"/>
</dbReference>
<feature type="domain" description="Aldehyde dehydrogenase" evidence="8">
    <location>
        <begin position="87"/>
        <end position="299"/>
    </location>
</feature>
<proteinExistence type="inferred from homology"/>
<evidence type="ECO:0000256" key="7">
    <source>
        <dbReference type="HAMAP-Rule" id="MF_00412"/>
    </source>
</evidence>
<keyword evidence="4 7" id="KW-0521">NADP</keyword>
<evidence type="ECO:0000256" key="3">
    <source>
        <dbReference type="ARBA" id="ARBA00022650"/>
    </source>
</evidence>
<gene>
    <name evidence="7" type="primary">proA</name>
    <name evidence="9" type="ORF">SAMN05216219_1098</name>
</gene>
<dbReference type="InterPro" id="IPR000965">
    <property type="entry name" value="GPR_dom"/>
</dbReference>
<dbReference type="SUPFAM" id="SSF53720">
    <property type="entry name" value="ALDH-like"/>
    <property type="match status" value="1"/>
</dbReference>
<organism evidence="9 10">
    <name type="scientific">Mycetocola miduiensis</name>
    <dbReference type="NCBI Taxonomy" id="995034"/>
    <lineage>
        <taxon>Bacteria</taxon>
        <taxon>Bacillati</taxon>
        <taxon>Actinomycetota</taxon>
        <taxon>Actinomycetes</taxon>
        <taxon>Micrococcales</taxon>
        <taxon>Microbacteriaceae</taxon>
        <taxon>Mycetocola</taxon>
    </lineage>
</organism>
<dbReference type="GO" id="GO:0005737">
    <property type="term" value="C:cytoplasm"/>
    <property type="evidence" value="ECO:0007669"/>
    <property type="project" value="UniProtKB-SubCell"/>
</dbReference>
<dbReference type="Gene3D" id="3.40.309.10">
    <property type="entry name" value="Aldehyde Dehydrogenase, Chain A, domain 2"/>
    <property type="match status" value="1"/>
</dbReference>
<dbReference type="InterPro" id="IPR020593">
    <property type="entry name" value="G-glutamylP_reductase_CS"/>
</dbReference>
<keyword evidence="7" id="KW-0963">Cytoplasm</keyword>
<evidence type="ECO:0000256" key="1">
    <source>
        <dbReference type="ARBA" id="ARBA00004985"/>
    </source>
</evidence>
<dbReference type="CDD" id="cd07079">
    <property type="entry name" value="ALDH_F18-19_ProA-GPR"/>
    <property type="match status" value="1"/>
</dbReference>
<dbReference type="InterPro" id="IPR016161">
    <property type="entry name" value="Ald_DH/histidinol_DH"/>
</dbReference>
<dbReference type="PANTHER" id="PTHR11063:SF8">
    <property type="entry name" value="DELTA-1-PYRROLINE-5-CARBOXYLATE SYNTHASE"/>
    <property type="match status" value="1"/>
</dbReference>
<accession>A0A1I4ZV04</accession>